<protein>
    <recommendedName>
        <fullName evidence="2">DOT1 domain-containing protein</fullName>
    </recommendedName>
</protein>
<accession>A0A381XYD8</accession>
<name>A0A381XYD8_9ZZZZ</name>
<dbReference type="EMBL" id="UINC01016817">
    <property type="protein sequence ID" value="SVA69735.1"/>
    <property type="molecule type" value="Genomic_DNA"/>
</dbReference>
<dbReference type="Gene3D" id="3.40.50.150">
    <property type="entry name" value="Vaccinia Virus protein VP39"/>
    <property type="match status" value="1"/>
</dbReference>
<proteinExistence type="predicted"/>
<evidence type="ECO:0000313" key="1">
    <source>
        <dbReference type="EMBL" id="SVA69735.1"/>
    </source>
</evidence>
<dbReference type="SUPFAM" id="SSF53335">
    <property type="entry name" value="S-adenosyl-L-methionine-dependent methyltransferases"/>
    <property type="match status" value="1"/>
</dbReference>
<evidence type="ECO:0008006" key="2">
    <source>
        <dbReference type="Google" id="ProtNLM"/>
    </source>
</evidence>
<sequence length="255" mass="28840">MTTVSNDKHSNAATSSSPWEDMRSVLKQSIGMLGFWMTLRYLLIYALAYKPVVDQSFDRKHGTDTGGLVSTGELGIDDDAAMLQANLFLGAPARVTRYVLRSLDIDYKDFVFVDYGAGKGRSLLVAAKFPFKKVIGVEISQKLHDITRTNLRQYSGKAFKCADIELFCGDARKFALPDTNLVLHMYHPFGQGVLHEVLNHIVASAHAYPRRILIPYLLPVTMAGAVFKKFPQFTKIRDVWCVNTQYRWTLYEYRG</sequence>
<dbReference type="CDD" id="cd02440">
    <property type="entry name" value="AdoMet_MTases"/>
    <property type="match status" value="1"/>
</dbReference>
<dbReference type="AlphaFoldDB" id="A0A381XYD8"/>
<dbReference type="InterPro" id="IPR029063">
    <property type="entry name" value="SAM-dependent_MTases_sf"/>
</dbReference>
<organism evidence="1">
    <name type="scientific">marine metagenome</name>
    <dbReference type="NCBI Taxonomy" id="408172"/>
    <lineage>
        <taxon>unclassified sequences</taxon>
        <taxon>metagenomes</taxon>
        <taxon>ecological metagenomes</taxon>
    </lineage>
</organism>
<reference evidence="1" key="1">
    <citation type="submission" date="2018-05" db="EMBL/GenBank/DDBJ databases">
        <authorList>
            <person name="Lanie J.A."/>
            <person name="Ng W.-L."/>
            <person name="Kazmierczak K.M."/>
            <person name="Andrzejewski T.M."/>
            <person name="Davidsen T.M."/>
            <person name="Wayne K.J."/>
            <person name="Tettelin H."/>
            <person name="Glass J.I."/>
            <person name="Rusch D."/>
            <person name="Podicherti R."/>
            <person name="Tsui H.-C.T."/>
            <person name="Winkler M.E."/>
        </authorList>
    </citation>
    <scope>NUCLEOTIDE SEQUENCE</scope>
</reference>
<gene>
    <name evidence="1" type="ORF">METZ01_LOCUS122589</name>
</gene>